<dbReference type="SUPFAM" id="SSF64076">
    <property type="entry name" value="MTH938-like"/>
    <property type="match status" value="1"/>
</dbReference>
<organism evidence="1 2">
    <name type="scientific">Micavibrio aeruginosavorus</name>
    <dbReference type="NCBI Taxonomy" id="349221"/>
    <lineage>
        <taxon>Bacteria</taxon>
        <taxon>Pseudomonadati</taxon>
        <taxon>Bdellovibrionota</taxon>
        <taxon>Bdellovibrionia</taxon>
        <taxon>Bdellovibrionales</taxon>
        <taxon>Pseudobdellovibrionaceae</taxon>
        <taxon>Micavibrio</taxon>
    </lineage>
</organism>
<dbReference type="AlphaFoldDB" id="A0A7T5UHD4"/>
<dbReference type="InterPro" id="IPR036748">
    <property type="entry name" value="MTH938-like_sf"/>
</dbReference>
<dbReference type="Pfam" id="PF04430">
    <property type="entry name" value="DUF498"/>
    <property type="match status" value="1"/>
</dbReference>
<evidence type="ECO:0000313" key="2">
    <source>
        <dbReference type="Proteomes" id="UP000595362"/>
    </source>
</evidence>
<reference evidence="1 2" key="1">
    <citation type="submission" date="2020-07" db="EMBL/GenBank/DDBJ databases">
        <title>Huge and variable diversity of episymbiotic CPR bacteria and DPANN archaea in groundwater ecosystems.</title>
        <authorList>
            <person name="He C.Y."/>
            <person name="Keren R."/>
            <person name="Whittaker M."/>
            <person name="Farag I.F."/>
            <person name="Doudna J."/>
            <person name="Cate J.H.D."/>
            <person name="Banfield J.F."/>
        </authorList>
    </citation>
    <scope>NUCLEOTIDE SEQUENCE [LARGE SCALE GENOMIC DNA]</scope>
    <source>
        <strain evidence="1">NC_groundwater_70_Ag_B-0.1um_54_66</strain>
    </source>
</reference>
<proteinExistence type="predicted"/>
<evidence type="ECO:0000313" key="1">
    <source>
        <dbReference type="EMBL" id="QQG37174.1"/>
    </source>
</evidence>
<dbReference type="CDD" id="cd00248">
    <property type="entry name" value="Mth938-like"/>
    <property type="match status" value="1"/>
</dbReference>
<dbReference type="EMBL" id="CP066681">
    <property type="protein sequence ID" value="QQG37174.1"/>
    <property type="molecule type" value="Genomic_DNA"/>
</dbReference>
<dbReference type="PANTHER" id="PTHR21192:SF2">
    <property type="entry name" value="NADH DEHYDROGENASE [UBIQUINONE] 1 ALPHA SUBCOMPLEX ASSEMBLY FACTOR 3"/>
    <property type="match status" value="1"/>
</dbReference>
<name>A0A7T5UHD4_9BACT</name>
<protein>
    <submittedName>
        <fullName evidence="1">Mth938-like domain-containing protein</fullName>
    </submittedName>
</protein>
<dbReference type="PANTHER" id="PTHR21192">
    <property type="entry name" value="NUCLEAR PROTEIN E3-3"/>
    <property type="match status" value="1"/>
</dbReference>
<accession>A0A7T5UHD4</accession>
<sequence>MDVTPLVRPGQQIIQSYAGGGFRIGGKFYQGSAIVWPEQTETWVCKPFPELSVADFSPLYSHDPLPDVVLLGTGASQIFLPPDLRQALRGKGLVIEVMDTGAACRTYNVLMAEGRRVAAALLAI</sequence>
<gene>
    <name evidence="1" type="ORF">HYS17_05275</name>
</gene>
<dbReference type="InterPro" id="IPR007523">
    <property type="entry name" value="NDUFAF3/AAMDC"/>
</dbReference>
<dbReference type="Gene3D" id="3.40.1230.10">
    <property type="entry name" value="MTH938-like"/>
    <property type="match status" value="1"/>
</dbReference>
<dbReference type="Proteomes" id="UP000595362">
    <property type="component" value="Chromosome"/>
</dbReference>